<protein>
    <submittedName>
        <fullName evidence="8">Fructosyl amino acid oxidase</fullName>
    </submittedName>
</protein>
<reference evidence="8" key="2">
    <citation type="submission" date="2021-08" db="EMBL/GenBank/DDBJ databases">
        <authorList>
            <person name="Gostincar C."/>
            <person name="Sun X."/>
            <person name="Song Z."/>
            <person name="Gunde-Cimerman N."/>
        </authorList>
    </citation>
    <scope>NUCLEOTIDE SEQUENCE</scope>
    <source>
        <strain evidence="8">EXF-9911</strain>
    </source>
</reference>
<evidence type="ECO:0000313" key="8">
    <source>
        <dbReference type="EMBL" id="KAG9701347.1"/>
    </source>
</evidence>
<organism evidence="8 9">
    <name type="scientific">Aureobasidium melanogenum</name>
    <name type="common">Aureobasidium pullulans var. melanogenum</name>
    <dbReference type="NCBI Taxonomy" id="46634"/>
    <lineage>
        <taxon>Eukaryota</taxon>
        <taxon>Fungi</taxon>
        <taxon>Dikarya</taxon>
        <taxon>Ascomycota</taxon>
        <taxon>Pezizomycotina</taxon>
        <taxon>Dothideomycetes</taxon>
        <taxon>Dothideomycetidae</taxon>
        <taxon>Dothideales</taxon>
        <taxon>Saccotheciaceae</taxon>
        <taxon>Aureobasidium</taxon>
    </lineage>
</organism>
<comment type="cofactor">
    <cofactor evidence="1">
        <name>FAD</name>
        <dbReference type="ChEBI" id="CHEBI:57692"/>
    </cofactor>
</comment>
<dbReference type="Gene3D" id="3.30.9.10">
    <property type="entry name" value="D-Amino Acid Oxidase, subunit A, domain 2"/>
    <property type="match status" value="1"/>
</dbReference>
<gene>
    <name evidence="8" type="ORF">KCU76_g116</name>
</gene>
<sequence length="587" mass="65220">MDKDKRILIIGAGVFGLSTALELTRRGYSNVIVLDRHAPPVPDGSSVDISRIVRPDYADPFYARMGMEALAGWQKDFSQFFHRSGLLCAQSGTEFGHTYLKEAKTNLENIGAEVNLWAYTGQEASQRYPGIHGDLSLTSGYCNLDAGWVDAGKSIEHLASLCEEAGVTFLVGQDSTVVDLVTTRSDGRKTITAVRTANGEVLDADTVIIATGAWTPHLIRAGNRFISTGQPVGYMQLTPQEAEEMRGNPVMINLSTGWFAFPPTQNDNILKMARHGYGFETTHTSHSAQYSAPNLASQADYLPVDAEQALRDGLALFLPKFKDRAFSRTKLCWFTDTPKGDFIVDYHPEYTNLFLATGGSGHAFKFLPILGRYVVDNFEGTATEEQKEKWRWSENATPLMPGDGSRSGPPRRTLTAEEQSRLKESRSLHSQSSFASPIEDVISRVFESLLDAPPFPISAVVHLELCVHLLPFVPWLSRYSFVFAKEVHDFNHDFKIFVGFFNRLRTLDVVGVLTEKINPGLDLCRVAIDYLCLVHEVGESPRDVDGFGDKVEVRHEGISGLRRSPVELGVRGEQLRHSCTRSRIGRR</sequence>
<feature type="compositionally biased region" description="Basic and acidic residues" evidence="6">
    <location>
        <begin position="414"/>
        <end position="427"/>
    </location>
</feature>
<evidence type="ECO:0000256" key="6">
    <source>
        <dbReference type="SAM" id="MobiDB-lite"/>
    </source>
</evidence>
<evidence type="ECO:0000256" key="2">
    <source>
        <dbReference type="ARBA" id="ARBA00010989"/>
    </source>
</evidence>
<evidence type="ECO:0000256" key="4">
    <source>
        <dbReference type="ARBA" id="ARBA00022827"/>
    </source>
</evidence>
<comment type="caution">
    <text evidence="8">The sequence shown here is derived from an EMBL/GenBank/DDBJ whole genome shotgun (WGS) entry which is preliminary data.</text>
</comment>
<feature type="non-terminal residue" evidence="8">
    <location>
        <position position="587"/>
    </location>
</feature>
<keyword evidence="3" id="KW-0285">Flavoprotein</keyword>
<dbReference type="GO" id="GO:0050031">
    <property type="term" value="F:L-pipecolate oxidase activity"/>
    <property type="evidence" value="ECO:0007669"/>
    <property type="project" value="TreeGrafter"/>
</dbReference>
<evidence type="ECO:0000256" key="3">
    <source>
        <dbReference type="ARBA" id="ARBA00022630"/>
    </source>
</evidence>
<reference evidence="8" key="1">
    <citation type="journal article" date="2021" name="J Fungi (Basel)">
        <title>Virulence traits and population genomics of the black yeast Aureobasidium melanogenum.</title>
        <authorList>
            <person name="Cernosa A."/>
            <person name="Sun X."/>
            <person name="Gostincar C."/>
            <person name="Fang C."/>
            <person name="Gunde-Cimerman N."/>
            <person name="Song Z."/>
        </authorList>
    </citation>
    <scope>NUCLEOTIDE SEQUENCE</scope>
    <source>
        <strain evidence="8">EXF-9911</strain>
    </source>
</reference>
<proteinExistence type="inferred from homology"/>
<dbReference type="Pfam" id="PF01266">
    <property type="entry name" value="DAO"/>
    <property type="match status" value="1"/>
</dbReference>
<comment type="similarity">
    <text evidence="2">Belongs to the MSOX/MTOX family.</text>
</comment>
<feature type="domain" description="FAD dependent oxidoreductase" evidence="7">
    <location>
        <begin position="6"/>
        <end position="376"/>
    </location>
</feature>
<dbReference type="InterPro" id="IPR045170">
    <property type="entry name" value="MTOX"/>
</dbReference>
<evidence type="ECO:0000313" key="9">
    <source>
        <dbReference type="Proteomes" id="UP000779574"/>
    </source>
</evidence>
<feature type="region of interest" description="Disordered" evidence="6">
    <location>
        <begin position="386"/>
        <end position="431"/>
    </location>
</feature>
<evidence type="ECO:0000256" key="1">
    <source>
        <dbReference type="ARBA" id="ARBA00001974"/>
    </source>
</evidence>
<dbReference type="SUPFAM" id="SSF51905">
    <property type="entry name" value="FAD/NAD(P)-binding domain"/>
    <property type="match status" value="1"/>
</dbReference>
<keyword evidence="4" id="KW-0274">FAD</keyword>
<dbReference type="InterPro" id="IPR036188">
    <property type="entry name" value="FAD/NAD-bd_sf"/>
</dbReference>
<evidence type="ECO:0000256" key="5">
    <source>
        <dbReference type="ARBA" id="ARBA00023002"/>
    </source>
</evidence>
<dbReference type="AlphaFoldDB" id="A0A9P8EYL0"/>
<dbReference type="EMBL" id="JAHFXF010000001">
    <property type="protein sequence ID" value="KAG9701347.1"/>
    <property type="molecule type" value="Genomic_DNA"/>
</dbReference>
<accession>A0A9P8EYL0</accession>
<dbReference type="Proteomes" id="UP000779574">
    <property type="component" value="Unassembled WGS sequence"/>
</dbReference>
<name>A0A9P8EYL0_AURME</name>
<evidence type="ECO:0000259" key="7">
    <source>
        <dbReference type="Pfam" id="PF01266"/>
    </source>
</evidence>
<dbReference type="GO" id="GO:0050660">
    <property type="term" value="F:flavin adenine dinucleotide binding"/>
    <property type="evidence" value="ECO:0007669"/>
    <property type="project" value="InterPro"/>
</dbReference>
<dbReference type="GO" id="GO:0004657">
    <property type="term" value="F:proline dehydrogenase activity"/>
    <property type="evidence" value="ECO:0007669"/>
    <property type="project" value="TreeGrafter"/>
</dbReference>
<keyword evidence="5" id="KW-0560">Oxidoreductase</keyword>
<dbReference type="Gene3D" id="3.50.50.60">
    <property type="entry name" value="FAD/NAD(P)-binding domain"/>
    <property type="match status" value="1"/>
</dbReference>
<dbReference type="PANTHER" id="PTHR10961:SF45">
    <property type="entry name" value="FAD DEPENDENT OXIDOREDUCTASE DOMAIN-CONTAINING PROTEIN-RELATED"/>
    <property type="match status" value="1"/>
</dbReference>
<dbReference type="GO" id="GO:0008115">
    <property type="term" value="F:sarcosine oxidase activity"/>
    <property type="evidence" value="ECO:0007669"/>
    <property type="project" value="TreeGrafter"/>
</dbReference>
<dbReference type="SUPFAM" id="SSF54373">
    <property type="entry name" value="FAD-linked reductases, C-terminal domain"/>
    <property type="match status" value="1"/>
</dbReference>
<dbReference type="PANTHER" id="PTHR10961">
    <property type="entry name" value="PEROXISOMAL SARCOSINE OXIDASE"/>
    <property type="match status" value="1"/>
</dbReference>
<dbReference type="InterPro" id="IPR006076">
    <property type="entry name" value="FAD-dep_OxRdtase"/>
</dbReference>